<accession>A0ABM1DT41</accession>
<organism evidence="1 2">
    <name type="scientific">Priapulus caudatus</name>
    <name type="common">Priapulid worm</name>
    <dbReference type="NCBI Taxonomy" id="37621"/>
    <lineage>
        <taxon>Eukaryota</taxon>
        <taxon>Metazoa</taxon>
        <taxon>Ecdysozoa</taxon>
        <taxon>Scalidophora</taxon>
        <taxon>Priapulida</taxon>
        <taxon>Priapulimorpha</taxon>
        <taxon>Priapulimorphida</taxon>
        <taxon>Priapulidae</taxon>
        <taxon>Priapulus</taxon>
    </lineage>
</organism>
<dbReference type="RefSeq" id="XP_014663112.1">
    <property type="nucleotide sequence ID" value="XM_014807626.1"/>
</dbReference>
<name>A0ABM1DT41_PRICU</name>
<evidence type="ECO:0000313" key="1">
    <source>
        <dbReference type="Proteomes" id="UP000695022"/>
    </source>
</evidence>
<evidence type="ECO:0000313" key="2">
    <source>
        <dbReference type="RefSeq" id="XP_014663112.1"/>
    </source>
</evidence>
<reference evidence="2" key="1">
    <citation type="submission" date="2025-08" db="UniProtKB">
        <authorList>
            <consortium name="RefSeq"/>
        </authorList>
    </citation>
    <scope>IDENTIFICATION</scope>
</reference>
<dbReference type="GeneID" id="106805854"/>
<sequence length="119" mass="13652">MASYPVSFTQLGVVLICFNMLLFACGRTLAYPTSALEQQLIDDPDKWSDVPETAERLSSPLRQYVLQELDRDSKGAGVGSSYRVQKRFGSVYQRPQRNRYSVRCLLNPITCFGRNQFRY</sequence>
<proteinExistence type="predicted"/>
<keyword evidence="1" id="KW-1185">Reference proteome</keyword>
<gene>
    <name evidence="2" type="primary">LOC106805854</name>
</gene>
<protein>
    <submittedName>
        <fullName evidence="2">Uncharacterized protein LOC106805854</fullName>
    </submittedName>
</protein>
<dbReference type="Proteomes" id="UP000695022">
    <property type="component" value="Unplaced"/>
</dbReference>